<dbReference type="InterPro" id="IPR008969">
    <property type="entry name" value="CarboxyPept-like_regulatory"/>
</dbReference>
<proteinExistence type="inferred from homology"/>
<dbReference type="PANTHER" id="PTHR30069">
    <property type="entry name" value="TONB-DEPENDENT OUTER MEMBRANE RECEPTOR"/>
    <property type="match status" value="1"/>
</dbReference>
<gene>
    <name evidence="14" type="ORF">SAMN04515674_11188</name>
</gene>
<keyword evidence="8" id="KW-0675">Receptor</keyword>
<dbReference type="Gene3D" id="2.170.130.10">
    <property type="entry name" value="TonB-dependent receptor, plug domain"/>
    <property type="match status" value="1"/>
</dbReference>
<evidence type="ECO:0000256" key="3">
    <source>
        <dbReference type="ARBA" id="ARBA00022452"/>
    </source>
</evidence>
<keyword evidence="2 10" id="KW-0813">Transport</keyword>
<feature type="domain" description="TonB-dependent receptor plug" evidence="13">
    <location>
        <begin position="222"/>
        <end position="331"/>
    </location>
</feature>
<dbReference type="PANTHER" id="PTHR30069:SF29">
    <property type="entry name" value="HEMOGLOBIN AND HEMOGLOBIN-HAPTOGLOBIN-BINDING PROTEIN 1-RELATED"/>
    <property type="match status" value="1"/>
</dbReference>
<evidence type="ECO:0000256" key="9">
    <source>
        <dbReference type="ARBA" id="ARBA00023237"/>
    </source>
</evidence>
<dbReference type="OrthoDB" id="9768177at2"/>
<dbReference type="InterPro" id="IPR023996">
    <property type="entry name" value="TonB-dep_OMP_SusC/RagA"/>
</dbReference>
<dbReference type="SUPFAM" id="SSF56935">
    <property type="entry name" value="Porins"/>
    <property type="match status" value="1"/>
</dbReference>
<dbReference type="Pfam" id="PF00593">
    <property type="entry name" value="TonB_dep_Rec_b-barrel"/>
    <property type="match status" value="1"/>
</dbReference>
<organism evidence="14 15">
    <name type="scientific">Pseudarcicella hirudinis</name>
    <dbReference type="NCBI Taxonomy" id="1079859"/>
    <lineage>
        <taxon>Bacteria</taxon>
        <taxon>Pseudomonadati</taxon>
        <taxon>Bacteroidota</taxon>
        <taxon>Cytophagia</taxon>
        <taxon>Cytophagales</taxon>
        <taxon>Flectobacillaceae</taxon>
        <taxon>Pseudarcicella</taxon>
    </lineage>
</organism>
<evidence type="ECO:0000256" key="5">
    <source>
        <dbReference type="ARBA" id="ARBA00022729"/>
    </source>
</evidence>
<dbReference type="SUPFAM" id="SSF49464">
    <property type="entry name" value="Carboxypeptidase regulatory domain-like"/>
    <property type="match status" value="1"/>
</dbReference>
<dbReference type="InterPro" id="IPR037066">
    <property type="entry name" value="Plug_dom_sf"/>
</dbReference>
<evidence type="ECO:0000256" key="6">
    <source>
        <dbReference type="ARBA" id="ARBA00023077"/>
    </source>
</evidence>
<dbReference type="EMBL" id="FOXH01000011">
    <property type="protein sequence ID" value="SFQ16964.1"/>
    <property type="molecule type" value="Genomic_DNA"/>
</dbReference>
<protein>
    <submittedName>
        <fullName evidence="14">TonB-linked outer membrane protein, SusC/RagA family</fullName>
    </submittedName>
</protein>
<dbReference type="RefSeq" id="WP_092018471.1">
    <property type="nucleotide sequence ID" value="NZ_FOXH01000011.1"/>
</dbReference>
<evidence type="ECO:0000256" key="1">
    <source>
        <dbReference type="ARBA" id="ARBA00004571"/>
    </source>
</evidence>
<dbReference type="Pfam" id="PF07715">
    <property type="entry name" value="Plug"/>
    <property type="match status" value="1"/>
</dbReference>
<keyword evidence="9 10" id="KW-0998">Cell outer membrane</keyword>
<keyword evidence="3 10" id="KW-1134">Transmembrane beta strand</keyword>
<evidence type="ECO:0000256" key="2">
    <source>
        <dbReference type="ARBA" id="ARBA00022448"/>
    </source>
</evidence>
<accession>A0A1I5WB40</accession>
<keyword evidence="4 10" id="KW-0812">Transmembrane</keyword>
<evidence type="ECO:0000259" key="13">
    <source>
        <dbReference type="Pfam" id="PF07715"/>
    </source>
</evidence>
<comment type="similarity">
    <text evidence="10 11">Belongs to the TonB-dependent receptor family.</text>
</comment>
<evidence type="ECO:0000259" key="12">
    <source>
        <dbReference type="Pfam" id="PF00593"/>
    </source>
</evidence>
<dbReference type="InterPro" id="IPR012910">
    <property type="entry name" value="Plug_dom"/>
</dbReference>
<dbReference type="PROSITE" id="PS52016">
    <property type="entry name" value="TONB_DEPENDENT_REC_3"/>
    <property type="match status" value="1"/>
</dbReference>
<keyword evidence="5" id="KW-0732">Signal</keyword>
<dbReference type="Proteomes" id="UP000199306">
    <property type="component" value="Unassembled WGS sequence"/>
</dbReference>
<dbReference type="Gene3D" id="2.40.170.20">
    <property type="entry name" value="TonB-dependent receptor, beta-barrel domain"/>
    <property type="match status" value="1"/>
</dbReference>
<dbReference type="AlphaFoldDB" id="A0A1I5WB40"/>
<dbReference type="NCBIfam" id="TIGR04057">
    <property type="entry name" value="SusC_RagA_signa"/>
    <property type="match status" value="1"/>
</dbReference>
<evidence type="ECO:0000256" key="7">
    <source>
        <dbReference type="ARBA" id="ARBA00023136"/>
    </source>
</evidence>
<dbReference type="Pfam" id="PF13715">
    <property type="entry name" value="CarbopepD_reg_2"/>
    <property type="match status" value="1"/>
</dbReference>
<keyword evidence="6 11" id="KW-0798">TonB box</keyword>
<evidence type="ECO:0000256" key="10">
    <source>
        <dbReference type="PROSITE-ProRule" id="PRU01360"/>
    </source>
</evidence>
<dbReference type="InterPro" id="IPR000531">
    <property type="entry name" value="Beta-barrel_TonB"/>
</dbReference>
<dbReference type="InterPro" id="IPR039426">
    <property type="entry name" value="TonB-dep_rcpt-like"/>
</dbReference>
<keyword evidence="7 10" id="KW-0472">Membrane</keyword>
<evidence type="ECO:0000256" key="11">
    <source>
        <dbReference type="RuleBase" id="RU003357"/>
    </source>
</evidence>
<reference evidence="14 15" key="1">
    <citation type="submission" date="2016-10" db="EMBL/GenBank/DDBJ databases">
        <authorList>
            <person name="de Groot N.N."/>
        </authorList>
    </citation>
    <scope>NUCLEOTIDE SEQUENCE [LARGE SCALE GENOMIC DNA]</scope>
    <source>
        <strain evidence="15">E92,LMG 26720,CCM 7988</strain>
    </source>
</reference>
<dbReference type="GO" id="GO:0009279">
    <property type="term" value="C:cell outer membrane"/>
    <property type="evidence" value="ECO:0007669"/>
    <property type="project" value="UniProtKB-SubCell"/>
</dbReference>
<evidence type="ECO:0000256" key="4">
    <source>
        <dbReference type="ARBA" id="ARBA00022692"/>
    </source>
</evidence>
<dbReference type="GO" id="GO:0044718">
    <property type="term" value="P:siderophore transmembrane transport"/>
    <property type="evidence" value="ECO:0007669"/>
    <property type="project" value="TreeGrafter"/>
</dbReference>
<evidence type="ECO:0000256" key="8">
    <source>
        <dbReference type="ARBA" id="ARBA00023170"/>
    </source>
</evidence>
<dbReference type="GO" id="GO:0015344">
    <property type="term" value="F:siderophore uptake transmembrane transporter activity"/>
    <property type="evidence" value="ECO:0007669"/>
    <property type="project" value="TreeGrafter"/>
</dbReference>
<feature type="domain" description="TonB-dependent receptor-like beta-barrel" evidence="12">
    <location>
        <begin position="580"/>
        <end position="1105"/>
    </location>
</feature>
<dbReference type="Gene3D" id="2.60.40.1120">
    <property type="entry name" value="Carboxypeptidase-like, regulatory domain"/>
    <property type="match status" value="1"/>
</dbReference>
<comment type="subcellular location">
    <subcellularLocation>
        <location evidence="1 10">Cell outer membrane</location>
        <topology evidence="1 10">Multi-pass membrane protein</topology>
    </subcellularLocation>
</comment>
<sequence>MKKNVNRFLILLKCFRKYQVISTIAFLLLSLTYFQGNAQSQNVLDKILTLRLQKVSLREMLNKISENGNCQFIYSKDLLPLENKVSVNAENKKLSSILEELLKPYHVIYKATDSYIFIKEDPRKANQPAKTVMGQVIDASTKQAMVGVNIGVKGTAQGTSSNASGKYTITTNDEKAVLVFSFVGYGSKEIAVGNQSVINVDLSPSTEALQEVVVIGYGKQSKSKITGSISQVKSQELNRYASSSFANQLAGKAAGVVINEASAQPGADPQIVIRGIGTLTAGRSPLVVVDGFPLSEGSSLNSINPQDIETIDVLKDPASAAIYGSRAANGVILITTKKGKEDRLTISLDAYTGIQQRADNVQYVDAYEAAQYFTEARDWGYVSKDPANRSINDDRATRIAKGASLRELRLNYLQPYLDKQPGLTNTNWLNEIFRTAPIRSYNLALTRGTSKSSYFVSFNYLDQQGIVIENGLNRYSGTIKIDSKLSDKIDFSVAVNPSFSTQNYFENDANWSNDPVAGVLIMYPFFSPYNADGSLSISKQIIANTPEDGALGENAVALIKKIKNTRNLFRTFGNTYLSYEPVPGLKFKALVGADIRNNYFDFYNPSDVGGYRTAAPKPASAVETRELNVNYLVENTVNYNTNIGLHNIDALVGYTFQKETGSSTKVTGSGIPDDNIPNIGGASAFSATASRYVWSQVSFLARLQYAFQNKYLLSGTIRRDGSSRFGDQTKWGNFPSVTAGWIVSNEDFFPKTKVVSFAKLRATYGQSGNNQIGSYSSKALVGPSNYVYGNTLGPGFSATSTPNPNLSWETKTSMNLGLNLGLWNKFNLTADYYNSTTQDLLLDVPIPEQSGFTSSIQNIGKVRNSGFELELGSNAIDLGAVKWSFNANIATNSNKVLELAPGQQQIIAGTDGNFVTRVGGSIAELSGYNVTGVYKNQDDINKTPHLTGTVVGDYIVEDLNNDGVIDQKDQKIFGTYNPNFTYGFGSTFFYKNFELSFSFNGIEGRKIYDRAASSQDESGEGFGVPNKYYFDNRYHPVDNPNGFLAQPNMGNFSSARKLTRSSNLFYKDADYLRLRTLQLSYNIPQQVLSKLKITNARVYVTANNLLTITKYRGFNPDATSPDNILTNGYSYTNYPVARSFILGLSLTF</sequence>
<dbReference type="FunFam" id="2.170.130.10:FF:000003">
    <property type="entry name" value="SusC/RagA family TonB-linked outer membrane protein"/>
    <property type="match status" value="1"/>
</dbReference>
<keyword evidence="15" id="KW-1185">Reference proteome</keyword>
<name>A0A1I5WB40_9BACT</name>
<evidence type="ECO:0000313" key="14">
    <source>
        <dbReference type="EMBL" id="SFQ16964.1"/>
    </source>
</evidence>
<evidence type="ECO:0000313" key="15">
    <source>
        <dbReference type="Proteomes" id="UP000199306"/>
    </source>
</evidence>
<dbReference type="NCBIfam" id="TIGR04056">
    <property type="entry name" value="OMP_RagA_SusC"/>
    <property type="match status" value="1"/>
</dbReference>
<dbReference type="InterPro" id="IPR036942">
    <property type="entry name" value="Beta-barrel_TonB_sf"/>
</dbReference>
<dbReference type="STRING" id="1079859.SAMN04515674_11188"/>
<dbReference type="InterPro" id="IPR023997">
    <property type="entry name" value="TonB-dep_OMP_SusC/RagA_CS"/>
</dbReference>